<comment type="caution">
    <text evidence="3">The sequence shown here is derived from an EMBL/GenBank/DDBJ whole genome shotgun (WGS) entry which is preliminary data.</text>
</comment>
<keyword evidence="1" id="KW-1133">Transmembrane helix</keyword>
<dbReference type="Pfam" id="PF13676">
    <property type="entry name" value="TIR_2"/>
    <property type="match status" value="1"/>
</dbReference>
<feature type="transmembrane region" description="Helical" evidence="1">
    <location>
        <begin position="103"/>
        <end position="122"/>
    </location>
</feature>
<dbReference type="Gene3D" id="3.40.50.10140">
    <property type="entry name" value="Toll/interleukin-1 receptor homology (TIR) domain"/>
    <property type="match status" value="1"/>
</dbReference>
<gene>
    <name evidence="3" type="ORF">Phou_089030</name>
</gene>
<sequence length="172" mass="18691">MDIPTGERWASVIEGKIASCAGVLVVMSDGADQRRFIRQELDAARDGGKRLFPLLLDGKIYAELKSIQATFAEGGTMPGPSWVLEVRRHLERQHPSRLRRRRWWLLGATAALSVAAALFALYRGPDGTPPGGCEGRPARIEAVSTETPGHTGHRPTITVSVCRAHRPTTSTG</sequence>
<reference evidence="3 4" key="1">
    <citation type="submission" date="2020-03" db="EMBL/GenBank/DDBJ databases">
        <title>Whole genome shotgun sequence of Phytohabitans houttuyneae NBRC 108639.</title>
        <authorList>
            <person name="Komaki H."/>
            <person name="Tamura T."/>
        </authorList>
    </citation>
    <scope>NUCLEOTIDE SEQUENCE [LARGE SCALE GENOMIC DNA]</scope>
    <source>
        <strain evidence="3 4">NBRC 108639</strain>
    </source>
</reference>
<dbReference type="GO" id="GO:0007165">
    <property type="term" value="P:signal transduction"/>
    <property type="evidence" value="ECO:0007669"/>
    <property type="project" value="InterPro"/>
</dbReference>
<protein>
    <recommendedName>
        <fullName evidence="2">TIR domain-containing protein</fullName>
    </recommendedName>
</protein>
<dbReference type="Proteomes" id="UP000482800">
    <property type="component" value="Unassembled WGS sequence"/>
</dbReference>
<name>A0A6V8KHN9_9ACTN</name>
<keyword evidence="1" id="KW-0812">Transmembrane</keyword>
<evidence type="ECO:0000313" key="4">
    <source>
        <dbReference type="Proteomes" id="UP000482800"/>
    </source>
</evidence>
<evidence type="ECO:0000259" key="2">
    <source>
        <dbReference type="Pfam" id="PF13676"/>
    </source>
</evidence>
<keyword evidence="1" id="KW-0472">Membrane</keyword>
<accession>A0A6V8KHN9</accession>
<dbReference type="AlphaFoldDB" id="A0A6V8KHN9"/>
<evidence type="ECO:0000313" key="3">
    <source>
        <dbReference type="EMBL" id="GFJ84723.1"/>
    </source>
</evidence>
<dbReference type="EMBL" id="BLPF01000004">
    <property type="protein sequence ID" value="GFJ84723.1"/>
    <property type="molecule type" value="Genomic_DNA"/>
</dbReference>
<evidence type="ECO:0000256" key="1">
    <source>
        <dbReference type="SAM" id="Phobius"/>
    </source>
</evidence>
<dbReference type="InterPro" id="IPR035897">
    <property type="entry name" value="Toll_tir_struct_dom_sf"/>
</dbReference>
<dbReference type="InterPro" id="IPR000157">
    <property type="entry name" value="TIR_dom"/>
</dbReference>
<feature type="domain" description="TIR" evidence="2">
    <location>
        <begin position="2"/>
        <end position="69"/>
    </location>
</feature>
<proteinExistence type="predicted"/>
<dbReference type="SUPFAM" id="SSF52200">
    <property type="entry name" value="Toll/Interleukin receptor TIR domain"/>
    <property type="match status" value="1"/>
</dbReference>
<organism evidence="3 4">
    <name type="scientific">Phytohabitans houttuyneae</name>
    <dbReference type="NCBI Taxonomy" id="1076126"/>
    <lineage>
        <taxon>Bacteria</taxon>
        <taxon>Bacillati</taxon>
        <taxon>Actinomycetota</taxon>
        <taxon>Actinomycetes</taxon>
        <taxon>Micromonosporales</taxon>
        <taxon>Micromonosporaceae</taxon>
    </lineage>
</organism>
<reference evidence="3 4" key="2">
    <citation type="submission" date="2020-03" db="EMBL/GenBank/DDBJ databases">
        <authorList>
            <person name="Ichikawa N."/>
            <person name="Kimura A."/>
            <person name="Kitahashi Y."/>
            <person name="Uohara A."/>
        </authorList>
    </citation>
    <scope>NUCLEOTIDE SEQUENCE [LARGE SCALE GENOMIC DNA]</scope>
    <source>
        <strain evidence="3 4">NBRC 108639</strain>
    </source>
</reference>
<keyword evidence="4" id="KW-1185">Reference proteome</keyword>